<name>A0ABW6JEB4_STRCE</name>
<gene>
    <name evidence="1" type="ORF">ACFU0X_10285</name>
</gene>
<dbReference type="RefSeq" id="WP_381726228.1">
    <property type="nucleotide sequence ID" value="NZ_JBHVBU010000021.1"/>
</dbReference>
<reference evidence="1 2" key="1">
    <citation type="submission" date="2024-09" db="EMBL/GenBank/DDBJ databases">
        <title>The Natural Products Discovery Center: Release of the First 8490 Sequenced Strains for Exploring Actinobacteria Biosynthetic Diversity.</title>
        <authorList>
            <person name="Kalkreuter E."/>
            <person name="Kautsar S.A."/>
            <person name="Yang D."/>
            <person name="Bader C.D."/>
            <person name="Teijaro C.N."/>
            <person name="Fluegel L."/>
            <person name="Davis C.M."/>
            <person name="Simpson J.R."/>
            <person name="Lauterbach L."/>
            <person name="Steele A.D."/>
            <person name="Gui C."/>
            <person name="Meng S."/>
            <person name="Li G."/>
            <person name="Viehrig K."/>
            <person name="Ye F."/>
            <person name="Su P."/>
            <person name="Kiefer A.F."/>
            <person name="Nichols A."/>
            <person name="Cepeda A.J."/>
            <person name="Yan W."/>
            <person name="Fan B."/>
            <person name="Jiang Y."/>
            <person name="Adhikari A."/>
            <person name="Zheng C.-J."/>
            <person name="Schuster L."/>
            <person name="Cowan T.M."/>
            <person name="Smanski M.J."/>
            <person name="Chevrette M.G."/>
            <person name="De Carvalho L.P.S."/>
            <person name="Shen B."/>
        </authorList>
    </citation>
    <scope>NUCLEOTIDE SEQUENCE [LARGE SCALE GENOMIC DNA]</scope>
    <source>
        <strain evidence="1 2">NPDC057399</strain>
    </source>
</reference>
<keyword evidence="2" id="KW-1185">Reference proteome</keyword>
<evidence type="ECO:0000313" key="2">
    <source>
        <dbReference type="Proteomes" id="UP001600650"/>
    </source>
</evidence>
<proteinExistence type="predicted"/>
<dbReference type="EMBL" id="JBHVBU010000021">
    <property type="protein sequence ID" value="MFE7963426.1"/>
    <property type="molecule type" value="Genomic_DNA"/>
</dbReference>
<evidence type="ECO:0000313" key="1">
    <source>
        <dbReference type="EMBL" id="MFE7963426.1"/>
    </source>
</evidence>
<sequence length="631" mass="68610">MRVEPPLHAEGTGTARDEWVLSLRYKGRSGGEALALLLCENVGPGLMCNEGGTVRAAAVQVAAARGAVALAAPGRAEIMAKISTDAGNLLRFGSDDGLLVTGAGGEGPSPSPCGKSIASLPETGVVGAYIVAGLHHPFNSPQGLQYCINNNVDITHVRTAATADGVAWLAEYESGNVAYTRSSLYVSSPASQLDSDTIAATWNRCGYPDNPRMGVVNTIDGGWYGWLAPQYLHWFLPEFLERANGKTVVLADCIALQDEGSIVSEAANVEAVLRAGKQACAQQWLLVGVEQVANARTVIANGFTPIMMPMFAKERVKWGETKAPYTVEELTGAGVKWIGLTEKYADSVFEAYKAAGLSVLMIDNSRHYVQERADRLARGRLNMDPVYARGVEKYDYRRQAGDPWERKRMALGQLSHATDNYEVTGVDPRGYTKNDSSADGVKNGLVLPPGFGQGRSAPSLLVGYRCPIPDPEGTYTISWDMQVESMPAGTGNGPKIGILFCATSDRQTMQWEQDDPERNPVGWPKHRREMYRAFWRVNSGALGLGKWDETHTWSSTEVASTKPVANQWVSFEVKVTPDSISFTRKGSGGKTVTLEDSTWRGPYIFIEKEELHPGDEKYQFRAGFRRVVVSS</sequence>
<protein>
    <submittedName>
        <fullName evidence="1">Uncharacterized protein</fullName>
    </submittedName>
</protein>
<accession>A0ABW6JEB4</accession>
<dbReference type="Proteomes" id="UP001600650">
    <property type="component" value="Unassembled WGS sequence"/>
</dbReference>
<comment type="caution">
    <text evidence="1">The sequence shown here is derived from an EMBL/GenBank/DDBJ whole genome shotgun (WGS) entry which is preliminary data.</text>
</comment>
<organism evidence="1 2">
    <name type="scientific">Streptomyces cellulosae</name>
    <dbReference type="NCBI Taxonomy" id="1968"/>
    <lineage>
        <taxon>Bacteria</taxon>
        <taxon>Bacillati</taxon>
        <taxon>Actinomycetota</taxon>
        <taxon>Actinomycetes</taxon>
        <taxon>Kitasatosporales</taxon>
        <taxon>Streptomycetaceae</taxon>
        <taxon>Streptomyces</taxon>
    </lineage>
</organism>